<dbReference type="InterPro" id="IPR007024">
    <property type="entry name" value="BLUF_domain"/>
</dbReference>
<proteinExistence type="predicted"/>
<protein>
    <submittedName>
        <fullName evidence="2">BLUF domain-containing protein</fullName>
    </submittedName>
</protein>
<evidence type="ECO:0000313" key="2">
    <source>
        <dbReference type="EMBL" id="MFG6432028.1"/>
    </source>
</evidence>
<reference evidence="2 3" key="1">
    <citation type="submission" date="2024-08" db="EMBL/GenBank/DDBJ databases">
        <authorList>
            <person name="Lu H."/>
        </authorList>
    </citation>
    <scope>NUCLEOTIDE SEQUENCE [LARGE SCALE GENOMIC DNA]</scope>
    <source>
        <strain evidence="2 3">LYH14W</strain>
    </source>
</reference>
<keyword evidence="3" id="KW-1185">Reference proteome</keyword>
<dbReference type="Pfam" id="PF04940">
    <property type="entry name" value="BLUF"/>
    <property type="match status" value="1"/>
</dbReference>
<dbReference type="RefSeq" id="WP_394481566.1">
    <property type="nucleotide sequence ID" value="NZ_JBIGHV010000007.1"/>
</dbReference>
<dbReference type="SUPFAM" id="SSF54975">
    <property type="entry name" value="Acylphosphatase/BLUF domain-like"/>
    <property type="match status" value="1"/>
</dbReference>
<dbReference type="Gene3D" id="3.30.70.100">
    <property type="match status" value="1"/>
</dbReference>
<accession>A0ABW7F5Y0</accession>
<name>A0ABW7F5Y0_9BURK</name>
<feature type="domain" description="BLUF" evidence="1">
    <location>
        <begin position="2"/>
        <end position="93"/>
    </location>
</feature>
<dbReference type="Proteomes" id="UP001606210">
    <property type="component" value="Unassembled WGS sequence"/>
</dbReference>
<comment type="caution">
    <text evidence="2">The sequence shown here is derived from an EMBL/GenBank/DDBJ whole genome shotgun (WGS) entry which is preliminary data.</text>
</comment>
<dbReference type="InterPro" id="IPR036046">
    <property type="entry name" value="Acylphosphatase-like_dom_sf"/>
</dbReference>
<dbReference type="SMART" id="SM01034">
    <property type="entry name" value="BLUF"/>
    <property type="match status" value="1"/>
</dbReference>
<dbReference type="EMBL" id="JBIGHV010000007">
    <property type="protein sequence ID" value="MFG6432028.1"/>
    <property type="molecule type" value="Genomic_DNA"/>
</dbReference>
<gene>
    <name evidence="2" type="ORF">ACG00Y_19055</name>
</gene>
<evidence type="ECO:0000313" key="3">
    <source>
        <dbReference type="Proteomes" id="UP001606210"/>
    </source>
</evidence>
<dbReference type="PROSITE" id="PS50925">
    <property type="entry name" value="BLUF"/>
    <property type="match status" value="1"/>
</dbReference>
<sequence>MPHQLIYSSTSSTPMQQEDLEDILERAQRNNARSGVTGALVYVDGCFLQVLEGEEGAVQGLMERISVDLRHENVTVLQAQAVDAAAFANWKMAYVSATSAEVALWAGLSARTELAETLENLRIDRQRTMQALDGILSVLLHEQRASLGGAQ</sequence>
<evidence type="ECO:0000259" key="1">
    <source>
        <dbReference type="PROSITE" id="PS50925"/>
    </source>
</evidence>
<organism evidence="2 3">
    <name type="scientific">Pelomonas parva</name>
    <dbReference type="NCBI Taxonomy" id="3299032"/>
    <lineage>
        <taxon>Bacteria</taxon>
        <taxon>Pseudomonadati</taxon>
        <taxon>Pseudomonadota</taxon>
        <taxon>Betaproteobacteria</taxon>
        <taxon>Burkholderiales</taxon>
        <taxon>Sphaerotilaceae</taxon>
        <taxon>Roseateles</taxon>
    </lineage>
</organism>